<protein>
    <recommendedName>
        <fullName evidence="3">Secreted protein</fullName>
    </recommendedName>
</protein>
<dbReference type="EMBL" id="BAAASG010000008">
    <property type="protein sequence ID" value="GAA2494254.1"/>
    <property type="molecule type" value="Genomic_DNA"/>
</dbReference>
<evidence type="ECO:0008006" key="3">
    <source>
        <dbReference type="Google" id="ProtNLM"/>
    </source>
</evidence>
<sequence length="71" mass="7628">MALALLLVEAGRAAASVQNALEAAWHRPRKMLPARPPSRRTGRPSWGVQCGADSHWLSHPNAAGYSADQVL</sequence>
<organism evidence="1 2">
    <name type="scientific">Streptomyces longisporus</name>
    <dbReference type="NCBI Taxonomy" id="1948"/>
    <lineage>
        <taxon>Bacteria</taxon>
        <taxon>Bacillati</taxon>
        <taxon>Actinomycetota</taxon>
        <taxon>Actinomycetes</taxon>
        <taxon>Kitasatosporales</taxon>
        <taxon>Streptomycetaceae</taxon>
        <taxon>Streptomyces</taxon>
    </lineage>
</organism>
<comment type="caution">
    <text evidence="1">The sequence shown here is derived from an EMBL/GenBank/DDBJ whole genome shotgun (WGS) entry which is preliminary data.</text>
</comment>
<evidence type="ECO:0000313" key="1">
    <source>
        <dbReference type="EMBL" id="GAA2494254.1"/>
    </source>
</evidence>
<evidence type="ECO:0000313" key="2">
    <source>
        <dbReference type="Proteomes" id="UP001501777"/>
    </source>
</evidence>
<keyword evidence="2" id="KW-1185">Reference proteome</keyword>
<dbReference type="Proteomes" id="UP001501777">
    <property type="component" value="Unassembled WGS sequence"/>
</dbReference>
<proteinExistence type="predicted"/>
<name>A0ABP5Z8N7_STRLO</name>
<reference evidence="2" key="1">
    <citation type="journal article" date="2019" name="Int. J. Syst. Evol. Microbiol.">
        <title>The Global Catalogue of Microorganisms (GCM) 10K type strain sequencing project: providing services to taxonomists for standard genome sequencing and annotation.</title>
        <authorList>
            <consortium name="The Broad Institute Genomics Platform"/>
            <consortium name="The Broad Institute Genome Sequencing Center for Infectious Disease"/>
            <person name="Wu L."/>
            <person name="Ma J."/>
        </authorList>
    </citation>
    <scope>NUCLEOTIDE SEQUENCE [LARGE SCALE GENOMIC DNA]</scope>
    <source>
        <strain evidence="2">JCM 4395</strain>
    </source>
</reference>
<gene>
    <name evidence="1" type="ORF">GCM10010276_38140</name>
</gene>
<accession>A0ABP5Z8N7</accession>